<dbReference type="InterPro" id="IPR051313">
    <property type="entry name" value="Bact_iron-sidero_bind"/>
</dbReference>
<dbReference type="EMBL" id="JACXIZ010000045">
    <property type="protein sequence ID" value="MBD2847822.1"/>
    <property type="molecule type" value="Genomic_DNA"/>
</dbReference>
<dbReference type="SUPFAM" id="SSF53807">
    <property type="entry name" value="Helical backbone' metal receptor"/>
    <property type="match status" value="1"/>
</dbReference>
<dbReference type="InterPro" id="IPR009057">
    <property type="entry name" value="Homeodomain-like_sf"/>
</dbReference>
<evidence type="ECO:0000256" key="7">
    <source>
        <dbReference type="ARBA" id="ARBA00023163"/>
    </source>
</evidence>
<dbReference type="Pfam" id="PF01497">
    <property type="entry name" value="Peripla_BP_2"/>
    <property type="match status" value="1"/>
</dbReference>
<dbReference type="SMART" id="SM00342">
    <property type="entry name" value="HTH_ARAC"/>
    <property type="match status" value="1"/>
</dbReference>
<evidence type="ECO:0000256" key="2">
    <source>
        <dbReference type="ARBA" id="ARBA00008814"/>
    </source>
</evidence>
<keyword evidence="11" id="KW-1185">Reference proteome</keyword>
<dbReference type="GO" id="GO:1901678">
    <property type="term" value="P:iron coordination entity transport"/>
    <property type="evidence" value="ECO:0007669"/>
    <property type="project" value="UniProtKB-ARBA"/>
</dbReference>
<dbReference type="InterPro" id="IPR018062">
    <property type="entry name" value="HTH_AraC-typ_CS"/>
</dbReference>
<evidence type="ECO:0000256" key="6">
    <source>
        <dbReference type="ARBA" id="ARBA00023125"/>
    </source>
</evidence>
<proteinExistence type="inferred from homology"/>
<accession>A0A927BWV8</accession>
<protein>
    <submittedName>
        <fullName evidence="10">AraC family transcriptional regulator</fullName>
    </submittedName>
</protein>
<evidence type="ECO:0000259" key="8">
    <source>
        <dbReference type="PROSITE" id="PS01124"/>
    </source>
</evidence>
<dbReference type="GO" id="GO:0043565">
    <property type="term" value="F:sequence-specific DNA binding"/>
    <property type="evidence" value="ECO:0007669"/>
    <property type="project" value="InterPro"/>
</dbReference>
<dbReference type="AlphaFoldDB" id="A0A927BWV8"/>
<dbReference type="PROSITE" id="PS50983">
    <property type="entry name" value="FE_B12_PBP"/>
    <property type="match status" value="1"/>
</dbReference>
<evidence type="ECO:0000313" key="10">
    <source>
        <dbReference type="EMBL" id="MBD2847822.1"/>
    </source>
</evidence>
<keyword evidence="7" id="KW-0804">Transcription</keyword>
<name>A0A927BWV8_9BACL</name>
<feature type="domain" description="Fe/B12 periplasmic-binding" evidence="9">
    <location>
        <begin position="279"/>
        <end position="544"/>
    </location>
</feature>
<keyword evidence="3" id="KW-0813">Transport</keyword>
<dbReference type="Gene3D" id="1.10.10.60">
    <property type="entry name" value="Homeodomain-like"/>
    <property type="match status" value="2"/>
</dbReference>
<dbReference type="PANTHER" id="PTHR30532:SF26">
    <property type="entry name" value="IRON(3+)-HYDROXAMATE-BINDING PROTEIN FHUD"/>
    <property type="match status" value="1"/>
</dbReference>
<keyword evidence="4" id="KW-0732">Signal</keyword>
<dbReference type="SUPFAM" id="SSF46689">
    <property type="entry name" value="Homeodomain-like"/>
    <property type="match status" value="2"/>
</dbReference>
<evidence type="ECO:0000256" key="1">
    <source>
        <dbReference type="ARBA" id="ARBA00004196"/>
    </source>
</evidence>
<comment type="subcellular location">
    <subcellularLocation>
        <location evidence="1">Cell envelope</location>
    </subcellularLocation>
</comment>
<gene>
    <name evidence="10" type="ORF">IDH44_21725</name>
</gene>
<comment type="similarity">
    <text evidence="2">Belongs to the bacterial solute-binding protein 8 family.</text>
</comment>
<dbReference type="PROSITE" id="PS01124">
    <property type="entry name" value="HTH_ARAC_FAMILY_2"/>
    <property type="match status" value="1"/>
</dbReference>
<dbReference type="InterPro" id="IPR002491">
    <property type="entry name" value="ABC_transptr_periplasmic_BD"/>
</dbReference>
<dbReference type="Proteomes" id="UP000621560">
    <property type="component" value="Unassembled WGS sequence"/>
</dbReference>
<dbReference type="RefSeq" id="WP_190920922.1">
    <property type="nucleotide sequence ID" value="NZ_JACXIZ010000045.1"/>
</dbReference>
<dbReference type="PROSITE" id="PS00041">
    <property type="entry name" value="HTH_ARAC_FAMILY_1"/>
    <property type="match status" value="1"/>
</dbReference>
<feature type="domain" description="HTH araC/xylS-type" evidence="8">
    <location>
        <begin position="178"/>
        <end position="276"/>
    </location>
</feature>
<evidence type="ECO:0000259" key="9">
    <source>
        <dbReference type="PROSITE" id="PS50983"/>
    </source>
</evidence>
<dbReference type="Pfam" id="PF12833">
    <property type="entry name" value="HTH_18"/>
    <property type="match status" value="1"/>
</dbReference>
<comment type="caution">
    <text evidence="10">The sequence shown here is derived from an EMBL/GenBank/DDBJ whole genome shotgun (WGS) entry which is preliminary data.</text>
</comment>
<evidence type="ECO:0000256" key="5">
    <source>
        <dbReference type="ARBA" id="ARBA00023015"/>
    </source>
</evidence>
<keyword evidence="6" id="KW-0238">DNA-binding</keyword>
<evidence type="ECO:0000313" key="11">
    <source>
        <dbReference type="Proteomes" id="UP000621560"/>
    </source>
</evidence>
<sequence>MWNQAPAVFALTEARSLTVAPKQSVRLLLEHHTILIVSAGFGSAQLVRRSTPVQLQYARMLVGSAGDAWELRSDPSEQLRAHLITYDAFQEQVPAPAGRRRLIQLPVQASRLPSWFAEIGEKEVSLARQLVMAAAAPARSRLDANVSTGRMLYELLDGIRDRFSSSAAPSDDKHAAIEGAVAYIERHYASKLTRAQVARIFGLSLKAFTSGLKEATGRSFVQFVNDIRVRRAKEQLLSTRRKLSEIAHRVGYKDEFYLSRKFKQTVGVAPSVYLKRPKTIASMDHAYTLDLLSLGISPAVALADPWLKCQYPHLLAVEGCHAIDWGWHRQERYNLLEAKSPDVIIHAELGGEDLDAFRKIAPVLQIPWKGIGWRDHFRMVADIVDQTREAERWLQHFGEKLEQAKEQLHRLLGPPATIAMFNIRESRMALYGSGYMGADLLYHSLALRPPDSMRGTGAEDCEWREMEMEELELLDADYMIVAVENSAGGRLRAQTVMRQAVWNNLRAVRNGHMFVVDMTKWYGYGPAAIELQLAELLDLLGKRDQKSK</sequence>
<reference evidence="10" key="1">
    <citation type="submission" date="2020-09" db="EMBL/GenBank/DDBJ databases">
        <title>A novel bacterium of genus Paenibacillus, isolated from South China Sea.</title>
        <authorList>
            <person name="Huang H."/>
            <person name="Mo K."/>
            <person name="Hu Y."/>
        </authorList>
    </citation>
    <scope>NUCLEOTIDE SEQUENCE</scope>
    <source>
        <strain evidence="10">IB182496</strain>
    </source>
</reference>
<dbReference type="GO" id="GO:0030288">
    <property type="term" value="C:outer membrane-bounded periplasmic space"/>
    <property type="evidence" value="ECO:0007669"/>
    <property type="project" value="TreeGrafter"/>
</dbReference>
<evidence type="ECO:0000256" key="3">
    <source>
        <dbReference type="ARBA" id="ARBA00022448"/>
    </source>
</evidence>
<dbReference type="InterPro" id="IPR018060">
    <property type="entry name" value="HTH_AraC"/>
</dbReference>
<dbReference type="Gene3D" id="3.40.50.1980">
    <property type="entry name" value="Nitrogenase molybdenum iron protein domain"/>
    <property type="match status" value="2"/>
</dbReference>
<keyword evidence="5" id="KW-0805">Transcription regulation</keyword>
<evidence type="ECO:0000256" key="4">
    <source>
        <dbReference type="ARBA" id="ARBA00022729"/>
    </source>
</evidence>
<organism evidence="10 11">
    <name type="scientific">Paenibacillus sabuli</name>
    <dbReference type="NCBI Taxonomy" id="2772509"/>
    <lineage>
        <taxon>Bacteria</taxon>
        <taxon>Bacillati</taxon>
        <taxon>Bacillota</taxon>
        <taxon>Bacilli</taxon>
        <taxon>Bacillales</taxon>
        <taxon>Paenibacillaceae</taxon>
        <taxon>Paenibacillus</taxon>
    </lineage>
</organism>
<dbReference type="PANTHER" id="PTHR30532">
    <property type="entry name" value="IRON III DICITRATE-BINDING PERIPLASMIC PROTEIN"/>
    <property type="match status" value="1"/>
</dbReference>
<dbReference type="GO" id="GO:0003700">
    <property type="term" value="F:DNA-binding transcription factor activity"/>
    <property type="evidence" value="ECO:0007669"/>
    <property type="project" value="InterPro"/>
</dbReference>